<feature type="transmembrane region" description="Helical" evidence="2">
    <location>
        <begin position="338"/>
        <end position="360"/>
    </location>
</feature>
<dbReference type="Ensembl" id="ENSSORT00005038149.1">
    <property type="protein sequence ID" value="ENSSORP00005037176.1"/>
    <property type="gene ID" value="ENSSORG00005017468.1"/>
</dbReference>
<proteinExistence type="predicted"/>
<keyword evidence="4" id="KW-1185">Reference proteome</keyword>
<name>A0A673B4M7_9TELE</name>
<dbReference type="Proteomes" id="UP000472271">
    <property type="component" value="Chromosome 16"/>
</dbReference>
<reference evidence="3" key="3">
    <citation type="submission" date="2025-09" db="UniProtKB">
        <authorList>
            <consortium name="Ensembl"/>
        </authorList>
    </citation>
    <scope>IDENTIFICATION</scope>
</reference>
<dbReference type="SUPFAM" id="SSF58069">
    <property type="entry name" value="Virus ectodomain"/>
    <property type="match status" value="1"/>
</dbReference>
<feature type="compositionally biased region" description="Basic and acidic residues" evidence="1">
    <location>
        <begin position="1"/>
        <end position="17"/>
    </location>
</feature>
<dbReference type="PANTHER" id="PTHR10424:SF80">
    <property type="entry name" value="ENVELOPE GLYCOPROTEIN"/>
    <property type="match status" value="1"/>
</dbReference>
<evidence type="ECO:0000313" key="4">
    <source>
        <dbReference type="Proteomes" id="UP000472271"/>
    </source>
</evidence>
<dbReference type="PANTHER" id="PTHR10424">
    <property type="entry name" value="VIRAL ENVELOPE PROTEIN"/>
    <property type="match status" value="1"/>
</dbReference>
<evidence type="ECO:0000313" key="3">
    <source>
        <dbReference type="Ensembl" id="ENSSORP00005037176.1"/>
    </source>
</evidence>
<keyword evidence="2" id="KW-0472">Membrane</keyword>
<evidence type="ECO:0000256" key="2">
    <source>
        <dbReference type="SAM" id="Phobius"/>
    </source>
</evidence>
<evidence type="ECO:0000256" key="1">
    <source>
        <dbReference type="SAM" id="MobiDB-lite"/>
    </source>
</evidence>
<reference evidence="3" key="2">
    <citation type="submission" date="2025-08" db="UniProtKB">
        <authorList>
            <consortium name="Ensembl"/>
        </authorList>
    </citation>
    <scope>IDENTIFICATION</scope>
</reference>
<keyword evidence="2" id="KW-0812">Transmembrane</keyword>
<accession>A0A673B4M7</accession>
<protein>
    <submittedName>
        <fullName evidence="3">Uncharacterized protein</fullName>
    </submittedName>
</protein>
<dbReference type="Gene3D" id="1.10.287.210">
    <property type="match status" value="1"/>
</dbReference>
<dbReference type="InParanoid" id="A0A673B4M7"/>
<feature type="region of interest" description="Disordered" evidence="1">
    <location>
        <begin position="1"/>
        <end position="23"/>
    </location>
</feature>
<reference evidence="3" key="1">
    <citation type="submission" date="2019-06" db="EMBL/GenBank/DDBJ databases">
        <authorList>
            <consortium name="Wellcome Sanger Institute Data Sharing"/>
        </authorList>
    </citation>
    <scope>NUCLEOTIDE SEQUENCE [LARGE SCALE GENOMIC DNA]</scope>
</reference>
<sequence length="413" mass="45849">MFDPEQNRRDLAEDNAKDNTTVEEPKVVMGSFANIKGVKVYETRDLTQDQTYGIMTGVTGQTNNWLLMAEQAGIAAQSDCIVCLGPRPLMRIIPPPPELTPKCMIPLMSKTNLNSKCSKWDKVYPLAKKSTTRPIFSSEIAPGNFTCFYNETDATFVGHINSTLCKTNQSLSTWVHRKWSDIWWLCGGYVLRDALPRKFYGMNKRYKLADQVASGFESFPILSAIFPVTPNKNVDRINYIHYNVLKLTNYTEDRFNGVHEQLAATSLMAFQNRIGLDMLLGEKGGVCGIFGEQCCTFIPNNTAPDGKLTRAIEGLRTLNTKMQDHSGIDTFKGLASSILMSVAVFAALLTLCGCCCIPCIRALIVKLIATALGPQPKECDKQASLTMMSNDDDDEINLSDLFLDPENLESTTV</sequence>
<keyword evidence="2" id="KW-1133">Transmembrane helix</keyword>
<organism evidence="3 4">
    <name type="scientific">Sphaeramia orbicularis</name>
    <name type="common">orbiculate cardinalfish</name>
    <dbReference type="NCBI Taxonomy" id="375764"/>
    <lineage>
        <taxon>Eukaryota</taxon>
        <taxon>Metazoa</taxon>
        <taxon>Chordata</taxon>
        <taxon>Craniata</taxon>
        <taxon>Vertebrata</taxon>
        <taxon>Euteleostomi</taxon>
        <taxon>Actinopterygii</taxon>
        <taxon>Neopterygii</taxon>
        <taxon>Teleostei</taxon>
        <taxon>Neoteleostei</taxon>
        <taxon>Acanthomorphata</taxon>
        <taxon>Gobiaria</taxon>
        <taxon>Kurtiformes</taxon>
        <taxon>Apogonoidei</taxon>
        <taxon>Apogonidae</taxon>
        <taxon>Apogoninae</taxon>
        <taxon>Sphaeramia</taxon>
    </lineage>
</organism>
<dbReference type="Pfam" id="PF00429">
    <property type="entry name" value="TLV_coat"/>
    <property type="match status" value="1"/>
</dbReference>
<dbReference type="InterPro" id="IPR018154">
    <property type="entry name" value="TLV/ENV_coat_polyprotein"/>
</dbReference>
<dbReference type="AlphaFoldDB" id="A0A673B4M7"/>